<accession>A0A6J7QQ56</accession>
<name>A0A6J7QQ56_9ZZZZ</name>
<sequence>MKTRFIIPPSLFVTPQATPRPHAFRYPSPRKSLRTDPLVEVWQGCQAFQGCEASSDSARHYRGVVLAPQQSGDLLGRLGRPGEVALIGVAPGADHGQPLLLDLNSLSDGE</sequence>
<proteinExistence type="predicted"/>
<reference evidence="1" key="1">
    <citation type="submission" date="2020-05" db="EMBL/GenBank/DDBJ databases">
        <authorList>
            <person name="Chiriac C."/>
            <person name="Salcher M."/>
            <person name="Ghai R."/>
            <person name="Kavagutti S V."/>
        </authorList>
    </citation>
    <scope>NUCLEOTIDE SEQUENCE</scope>
</reference>
<protein>
    <submittedName>
        <fullName evidence="1">Unannotated protein</fullName>
    </submittedName>
</protein>
<evidence type="ECO:0000313" key="1">
    <source>
        <dbReference type="EMBL" id="CAB5019075.1"/>
    </source>
</evidence>
<dbReference type="EMBL" id="CAFBOZ010000263">
    <property type="protein sequence ID" value="CAB5019075.1"/>
    <property type="molecule type" value="Genomic_DNA"/>
</dbReference>
<gene>
    <name evidence="1" type="ORF">UFOPK3992_01601</name>
</gene>
<dbReference type="AlphaFoldDB" id="A0A6J7QQ56"/>
<organism evidence="1">
    <name type="scientific">freshwater metagenome</name>
    <dbReference type="NCBI Taxonomy" id="449393"/>
    <lineage>
        <taxon>unclassified sequences</taxon>
        <taxon>metagenomes</taxon>
        <taxon>ecological metagenomes</taxon>
    </lineage>
</organism>